<gene>
    <name evidence="6" type="primary">SAP2</name>
    <name evidence="6" type="ORF">LHYA1_G005332</name>
</gene>
<dbReference type="InterPro" id="IPR034164">
    <property type="entry name" value="Pepsin-like_dom"/>
</dbReference>
<dbReference type="CDD" id="cd05471">
    <property type="entry name" value="pepsin_like"/>
    <property type="match status" value="1"/>
</dbReference>
<feature type="chain" id="PRO_5034447834" evidence="4">
    <location>
        <begin position="20"/>
        <end position="654"/>
    </location>
</feature>
<comment type="caution">
    <text evidence="6">The sequence shown here is derived from an EMBL/GenBank/DDBJ whole genome shotgun (WGS) entry which is preliminary data.</text>
</comment>
<dbReference type="CDD" id="cd12087">
    <property type="entry name" value="TM_EGFR-like"/>
    <property type="match status" value="1"/>
</dbReference>
<accession>A0A8H8QZS2</accession>
<dbReference type="Proteomes" id="UP000431533">
    <property type="component" value="Unassembled WGS sequence"/>
</dbReference>
<keyword evidence="3" id="KW-0812">Transmembrane</keyword>
<dbReference type="OrthoDB" id="4074350at2759"/>
<dbReference type="GO" id="GO:0006508">
    <property type="term" value="P:proteolysis"/>
    <property type="evidence" value="ECO:0007669"/>
    <property type="project" value="InterPro"/>
</dbReference>
<feature type="compositionally biased region" description="Basic and acidic residues" evidence="2">
    <location>
        <begin position="569"/>
        <end position="603"/>
    </location>
</feature>
<evidence type="ECO:0000256" key="1">
    <source>
        <dbReference type="ARBA" id="ARBA00007447"/>
    </source>
</evidence>
<feature type="compositionally biased region" description="Low complexity" evidence="2">
    <location>
        <begin position="419"/>
        <end position="432"/>
    </location>
</feature>
<feature type="transmembrane region" description="Helical" evidence="3">
    <location>
        <begin position="445"/>
        <end position="468"/>
    </location>
</feature>
<dbReference type="PANTHER" id="PTHR47966">
    <property type="entry name" value="BETA-SITE APP-CLEAVING ENZYME, ISOFORM A-RELATED"/>
    <property type="match status" value="1"/>
</dbReference>
<proteinExistence type="inferred from homology"/>
<evidence type="ECO:0000259" key="5">
    <source>
        <dbReference type="PROSITE" id="PS51767"/>
    </source>
</evidence>
<dbReference type="InterPro" id="IPR001461">
    <property type="entry name" value="Aspartic_peptidase_A1"/>
</dbReference>
<feature type="compositionally biased region" description="Polar residues" evidence="2">
    <location>
        <begin position="625"/>
        <end position="641"/>
    </location>
</feature>
<organism evidence="6 7">
    <name type="scientific">Lachnellula hyalina</name>
    <dbReference type="NCBI Taxonomy" id="1316788"/>
    <lineage>
        <taxon>Eukaryota</taxon>
        <taxon>Fungi</taxon>
        <taxon>Dikarya</taxon>
        <taxon>Ascomycota</taxon>
        <taxon>Pezizomycotina</taxon>
        <taxon>Leotiomycetes</taxon>
        <taxon>Helotiales</taxon>
        <taxon>Lachnaceae</taxon>
        <taxon>Lachnellula</taxon>
    </lineage>
</organism>
<evidence type="ECO:0000256" key="3">
    <source>
        <dbReference type="SAM" id="Phobius"/>
    </source>
</evidence>
<dbReference type="GeneID" id="41985530"/>
<feature type="signal peptide" evidence="4">
    <location>
        <begin position="1"/>
        <end position="19"/>
    </location>
</feature>
<evidence type="ECO:0000256" key="4">
    <source>
        <dbReference type="SAM" id="SignalP"/>
    </source>
</evidence>
<dbReference type="InterPro" id="IPR033121">
    <property type="entry name" value="PEPTIDASE_A1"/>
</dbReference>
<dbReference type="SUPFAM" id="SSF50630">
    <property type="entry name" value="Acid proteases"/>
    <property type="match status" value="1"/>
</dbReference>
<feature type="domain" description="Peptidase A1" evidence="5">
    <location>
        <begin position="51"/>
        <end position="398"/>
    </location>
</feature>
<evidence type="ECO:0000313" key="6">
    <source>
        <dbReference type="EMBL" id="TVY25739.1"/>
    </source>
</evidence>
<keyword evidence="4" id="KW-0732">Signal</keyword>
<sequence length="654" mass="70748">MRTLLECVAIFISLKIVIAQEPELVKRNSTLLAPIIAEPSQHWEGVDGSWSTFEIHVGTPAQTVRVLPATSWQEVWVIYGAAANVCNTSVGVPSDCSDSRGVFYDSSKSSSWESNTQNFLGLDEAQGYSGEGQYGFDTVGLGYTASDGPALKHQILSEIVSDTWWFGMLGLGFQPTNFSTYGNPQDSFSGTLSSNGSISSMSWSYTAGAYYRLKSVYGSLIFGGYDASKFTPNDVIFNMAPDNLRDIVVTIRSITSTTASGNTSLMLTPQLALIDSAVPEIWLPTEACQQFEKAFGLTLDQTSQRYLINASTHASLQNLNPNITFTLANQKTGGPTTDIVLPYASFDLNLTAPILTNKSSLYFPLRQTNEAGLYTLGRTFLQEAYVTTHYNSRTFNVSQCIFDENAEAHVVALPPDLPTPTSSSSPTNSNISKHSKKKNVSTGTIIGIVLGCLLGIACVSLVAALIIIRRRRKLKATNLHVPGPDVAEIDTGKRIEHPDSSAYSAQASAYTSEISGQDAKVEIQGNPIMHPQELEAEVPIPSRRIESEGVVGPNDGSRGANVNSLSPVAEHERTAVDGHGSEERGLGEEYEYGRSRDAEDDHIVSPNSDTMPSIMERGRGAADTRISSPSASEAGTWSPSTPVERRGSRFHERI</sequence>
<dbReference type="Gene3D" id="2.40.70.10">
    <property type="entry name" value="Acid Proteases"/>
    <property type="match status" value="2"/>
</dbReference>
<keyword evidence="3" id="KW-0472">Membrane</keyword>
<reference evidence="6 7" key="1">
    <citation type="submission" date="2018-05" db="EMBL/GenBank/DDBJ databases">
        <title>Genome sequencing and assembly of the regulated plant pathogen Lachnellula willkommii and related sister species for the development of diagnostic species identification markers.</title>
        <authorList>
            <person name="Giroux E."/>
            <person name="Bilodeau G."/>
        </authorList>
    </citation>
    <scope>NUCLEOTIDE SEQUENCE [LARGE SCALE GENOMIC DNA]</scope>
    <source>
        <strain evidence="6 7">CBS 185.66</strain>
    </source>
</reference>
<comment type="similarity">
    <text evidence="1">Belongs to the peptidase A1 family.</text>
</comment>
<protein>
    <submittedName>
        <fullName evidence="6">Candidapepsin-2</fullName>
    </submittedName>
</protein>
<dbReference type="PANTHER" id="PTHR47966:SF51">
    <property type="entry name" value="BETA-SITE APP-CLEAVING ENZYME, ISOFORM A-RELATED"/>
    <property type="match status" value="1"/>
</dbReference>
<dbReference type="Pfam" id="PF00026">
    <property type="entry name" value="Asp"/>
    <property type="match status" value="1"/>
</dbReference>
<evidence type="ECO:0000313" key="7">
    <source>
        <dbReference type="Proteomes" id="UP000431533"/>
    </source>
</evidence>
<dbReference type="PRINTS" id="PR00792">
    <property type="entry name" value="PEPSIN"/>
</dbReference>
<name>A0A8H8QZS2_9HELO</name>
<feature type="region of interest" description="Disordered" evidence="2">
    <location>
        <begin position="538"/>
        <end position="654"/>
    </location>
</feature>
<evidence type="ECO:0000256" key="2">
    <source>
        <dbReference type="SAM" id="MobiDB-lite"/>
    </source>
</evidence>
<keyword evidence="3" id="KW-1133">Transmembrane helix</keyword>
<dbReference type="EMBL" id="QGMH01000086">
    <property type="protein sequence ID" value="TVY25739.1"/>
    <property type="molecule type" value="Genomic_DNA"/>
</dbReference>
<dbReference type="RefSeq" id="XP_031004527.1">
    <property type="nucleotide sequence ID" value="XM_031150280.1"/>
</dbReference>
<feature type="compositionally biased region" description="Basic and acidic residues" evidence="2">
    <location>
        <begin position="643"/>
        <end position="654"/>
    </location>
</feature>
<dbReference type="AlphaFoldDB" id="A0A8H8QZS2"/>
<dbReference type="PROSITE" id="PS51767">
    <property type="entry name" value="PEPTIDASE_A1"/>
    <property type="match status" value="1"/>
</dbReference>
<dbReference type="GO" id="GO:0004190">
    <property type="term" value="F:aspartic-type endopeptidase activity"/>
    <property type="evidence" value="ECO:0007669"/>
    <property type="project" value="InterPro"/>
</dbReference>
<dbReference type="GO" id="GO:0000324">
    <property type="term" value="C:fungal-type vacuole"/>
    <property type="evidence" value="ECO:0007669"/>
    <property type="project" value="TreeGrafter"/>
</dbReference>
<feature type="region of interest" description="Disordered" evidence="2">
    <location>
        <begin position="415"/>
        <end position="436"/>
    </location>
</feature>
<dbReference type="InterPro" id="IPR021109">
    <property type="entry name" value="Peptidase_aspartic_dom_sf"/>
</dbReference>
<keyword evidence="7" id="KW-1185">Reference proteome</keyword>